<dbReference type="Gene3D" id="3.40.50.1010">
    <property type="entry name" value="5'-nuclease"/>
    <property type="match status" value="1"/>
</dbReference>
<proteinExistence type="predicted"/>
<dbReference type="PANTHER" id="PTHR35811">
    <property type="entry name" value="SLR1870 PROTEIN"/>
    <property type="match status" value="1"/>
</dbReference>
<evidence type="ECO:0000259" key="1">
    <source>
        <dbReference type="PROSITE" id="PS51644"/>
    </source>
</evidence>
<sequence length="305" mass="34597">MENTNRNIALLIDSDNISPRYVETVFDELKSIGTVTVKRIYGDWTRDDVKGWKTVLPEYAIQPMQQFANTVGKNSTDSAMIIDAMDILYRDTVDVFCLASSDSDFTRLAVRLRESGKQVVGMGESKTPKAFVNACDSFRYLDVLSGKTDDEPASGAESSITPRLQIEEEILSMLSRGEAGSRVLISVVKEYLQRKFPDFDERNYGFSKFSNFLKSFSSFRVVLDGAHNLCLCEERSVRRGEIEAFVKSLLQKSRGKRLNIGEVNTRLTERFKDFSVKAYGYRQIKLFLSDIDGVEIEDCDLVLRD</sequence>
<dbReference type="Pfam" id="PF12872">
    <property type="entry name" value="OST-HTH"/>
    <property type="match status" value="2"/>
</dbReference>
<reference evidence="2" key="1">
    <citation type="submission" date="2020-10" db="EMBL/GenBank/DDBJ databases">
        <authorList>
            <person name="Gilroy R."/>
        </authorList>
    </citation>
    <scope>NUCLEOTIDE SEQUENCE</scope>
    <source>
        <strain evidence="2">ChiGjej1B1-19959</strain>
    </source>
</reference>
<dbReference type="InterPro" id="IPR041966">
    <property type="entry name" value="LOTUS-like"/>
</dbReference>
<reference evidence="2" key="2">
    <citation type="journal article" date="2021" name="PeerJ">
        <title>Extensive microbial diversity within the chicken gut microbiome revealed by metagenomics and culture.</title>
        <authorList>
            <person name="Gilroy R."/>
            <person name="Ravi A."/>
            <person name="Getino M."/>
            <person name="Pursley I."/>
            <person name="Horton D.L."/>
            <person name="Alikhan N.F."/>
            <person name="Baker D."/>
            <person name="Gharbi K."/>
            <person name="Hall N."/>
            <person name="Watson M."/>
            <person name="Adriaenssens E.M."/>
            <person name="Foster-Nyarko E."/>
            <person name="Jarju S."/>
            <person name="Secka A."/>
            <person name="Antonio M."/>
            <person name="Oren A."/>
            <person name="Chaudhuri R.R."/>
            <person name="La Ragione R."/>
            <person name="Hildebrand F."/>
            <person name="Pallen M.J."/>
        </authorList>
    </citation>
    <scope>NUCLEOTIDE SEQUENCE</scope>
    <source>
        <strain evidence="2">ChiGjej1B1-19959</strain>
    </source>
</reference>
<gene>
    <name evidence="2" type="ORF">IAC53_06615</name>
</gene>
<dbReference type="Pfam" id="PF01936">
    <property type="entry name" value="NYN"/>
    <property type="match status" value="1"/>
</dbReference>
<dbReference type="CDD" id="cd11297">
    <property type="entry name" value="PIN_LabA-like_N_1"/>
    <property type="match status" value="1"/>
</dbReference>
<feature type="domain" description="HTH OST-type" evidence="1">
    <location>
        <begin position="162"/>
        <end position="235"/>
    </location>
</feature>
<accession>A0A9D1II59</accession>
<organism evidence="2 3">
    <name type="scientific">Candidatus Fimenecus excrementigallinarum</name>
    <dbReference type="NCBI Taxonomy" id="2840816"/>
    <lineage>
        <taxon>Bacteria</taxon>
        <taxon>Bacillati</taxon>
        <taxon>Bacillota</taxon>
        <taxon>Clostridia</taxon>
        <taxon>Candidatus Fimenecus</taxon>
    </lineage>
</organism>
<dbReference type="GO" id="GO:0004540">
    <property type="term" value="F:RNA nuclease activity"/>
    <property type="evidence" value="ECO:0007669"/>
    <property type="project" value="InterPro"/>
</dbReference>
<comment type="caution">
    <text evidence="2">The sequence shown here is derived from an EMBL/GenBank/DDBJ whole genome shotgun (WGS) entry which is preliminary data.</text>
</comment>
<protein>
    <submittedName>
        <fullName evidence="2">NYN domain-containing protein</fullName>
    </submittedName>
</protein>
<evidence type="ECO:0000313" key="2">
    <source>
        <dbReference type="EMBL" id="HIU36254.1"/>
    </source>
</evidence>
<dbReference type="PANTHER" id="PTHR35811:SF1">
    <property type="entry name" value="HTH OST-TYPE DOMAIN-CONTAINING PROTEIN"/>
    <property type="match status" value="1"/>
</dbReference>
<dbReference type="Proteomes" id="UP000824071">
    <property type="component" value="Unassembled WGS sequence"/>
</dbReference>
<dbReference type="Gene3D" id="3.30.420.610">
    <property type="entry name" value="LOTUS domain-like"/>
    <property type="match status" value="1"/>
</dbReference>
<dbReference type="InterPro" id="IPR025605">
    <property type="entry name" value="OST-HTH/LOTUS_dom"/>
</dbReference>
<dbReference type="EMBL" id="DVMW01000037">
    <property type="protein sequence ID" value="HIU36254.1"/>
    <property type="molecule type" value="Genomic_DNA"/>
</dbReference>
<dbReference type="PROSITE" id="PS51644">
    <property type="entry name" value="HTH_OST"/>
    <property type="match status" value="2"/>
</dbReference>
<dbReference type="InterPro" id="IPR021139">
    <property type="entry name" value="NYN"/>
</dbReference>
<feature type="domain" description="HTH OST-type" evidence="1">
    <location>
        <begin position="238"/>
        <end position="305"/>
    </location>
</feature>
<name>A0A9D1II59_9FIRM</name>
<dbReference type="CDD" id="cd10146">
    <property type="entry name" value="LabA_like_C"/>
    <property type="match status" value="1"/>
</dbReference>
<evidence type="ECO:0000313" key="3">
    <source>
        <dbReference type="Proteomes" id="UP000824071"/>
    </source>
</evidence>
<dbReference type="AlphaFoldDB" id="A0A9D1II59"/>